<evidence type="ECO:0000256" key="2">
    <source>
        <dbReference type="ARBA" id="ARBA00022490"/>
    </source>
</evidence>
<feature type="compositionally biased region" description="Basic and acidic residues" evidence="7">
    <location>
        <begin position="146"/>
        <end position="165"/>
    </location>
</feature>
<evidence type="ECO:0000256" key="4">
    <source>
        <dbReference type="ARBA" id="ARBA00022864"/>
    </source>
</evidence>
<dbReference type="GO" id="GO:0009691">
    <property type="term" value="P:cytokinin biosynthetic process"/>
    <property type="evidence" value="ECO:0007669"/>
    <property type="project" value="UniProtKB-KW"/>
</dbReference>
<keyword evidence="4" id="KW-0932">Cytokinin signaling pathway</keyword>
<dbReference type="GO" id="GO:0005737">
    <property type="term" value="C:cytoplasm"/>
    <property type="evidence" value="ECO:0007669"/>
    <property type="project" value="UniProtKB-SubCell"/>
</dbReference>
<evidence type="ECO:0000256" key="6">
    <source>
        <dbReference type="ARBA" id="ARBA00024199"/>
    </source>
</evidence>
<comment type="subcellular location">
    <subcellularLocation>
        <location evidence="1">Cytoplasm</location>
    </subcellularLocation>
</comment>
<evidence type="ECO:0000256" key="3">
    <source>
        <dbReference type="ARBA" id="ARBA00022712"/>
    </source>
</evidence>
<comment type="caution">
    <text evidence="8">The sequence shown here is derived from an EMBL/GenBank/DDBJ whole genome shotgun (WGS) entry which is preliminary data.</text>
</comment>
<keyword evidence="5" id="KW-0539">Nucleus</keyword>
<keyword evidence="3" id="KW-0203">Cytokinin biosynthesis</keyword>
<evidence type="ECO:0000313" key="9">
    <source>
        <dbReference type="Proteomes" id="UP000288805"/>
    </source>
</evidence>
<dbReference type="Proteomes" id="UP000288805">
    <property type="component" value="Unassembled WGS sequence"/>
</dbReference>
<evidence type="ECO:0000256" key="5">
    <source>
        <dbReference type="ARBA" id="ARBA00023242"/>
    </source>
</evidence>
<organism evidence="8 9">
    <name type="scientific">Vitis vinifera</name>
    <name type="common">Grape</name>
    <dbReference type="NCBI Taxonomy" id="29760"/>
    <lineage>
        <taxon>Eukaryota</taxon>
        <taxon>Viridiplantae</taxon>
        <taxon>Streptophyta</taxon>
        <taxon>Embryophyta</taxon>
        <taxon>Tracheophyta</taxon>
        <taxon>Spermatophyta</taxon>
        <taxon>Magnoliopsida</taxon>
        <taxon>eudicotyledons</taxon>
        <taxon>Gunneridae</taxon>
        <taxon>Pentapetalae</taxon>
        <taxon>rosids</taxon>
        <taxon>Vitales</taxon>
        <taxon>Vitaceae</taxon>
        <taxon>Viteae</taxon>
        <taxon>Vitis</taxon>
    </lineage>
</organism>
<evidence type="ECO:0000313" key="8">
    <source>
        <dbReference type="EMBL" id="RVX06338.1"/>
    </source>
</evidence>
<dbReference type="EMBL" id="QGNW01000052">
    <property type="protein sequence ID" value="RVX06338.1"/>
    <property type="molecule type" value="Genomic_DNA"/>
</dbReference>
<dbReference type="AlphaFoldDB" id="A0A438JBL4"/>
<comment type="similarity">
    <text evidence="6">Belongs to the SOFL plant protein family.</text>
</comment>
<dbReference type="PANTHER" id="PTHR33347">
    <property type="entry name" value="OSJNBA0091C07.3 PROTEIN"/>
    <property type="match status" value="1"/>
</dbReference>
<protein>
    <submittedName>
        <fullName evidence="8">Uncharacterized protein</fullName>
    </submittedName>
</protein>
<accession>A0A438JBL4</accession>
<reference evidence="8 9" key="1">
    <citation type="journal article" date="2018" name="PLoS Genet.">
        <title>Population sequencing reveals clonal diversity and ancestral inbreeding in the grapevine cultivar Chardonnay.</title>
        <authorList>
            <person name="Roach M.J."/>
            <person name="Johnson D.L."/>
            <person name="Bohlmann J."/>
            <person name="van Vuuren H.J."/>
            <person name="Jones S.J."/>
            <person name="Pretorius I.S."/>
            <person name="Schmidt S.A."/>
            <person name="Borneman A.R."/>
        </authorList>
    </citation>
    <scope>NUCLEOTIDE SEQUENCE [LARGE SCALE GENOMIC DNA]</scope>
    <source>
        <strain evidence="9">cv. Chardonnay</strain>
        <tissue evidence="8">Leaf</tissue>
    </source>
</reference>
<feature type="compositionally biased region" description="Acidic residues" evidence="7">
    <location>
        <begin position="166"/>
        <end position="177"/>
    </location>
</feature>
<dbReference type="InterPro" id="IPR044670">
    <property type="entry name" value="SOFL"/>
</dbReference>
<proteinExistence type="inferred from homology"/>
<evidence type="ECO:0000256" key="1">
    <source>
        <dbReference type="ARBA" id="ARBA00004496"/>
    </source>
</evidence>
<keyword evidence="2" id="KW-0963">Cytoplasm</keyword>
<feature type="region of interest" description="Disordered" evidence="7">
    <location>
        <begin position="128"/>
        <end position="239"/>
    </location>
</feature>
<dbReference type="PANTHER" id="PTHR33347:SF31">
    <property type="entry name" value="PROTEIN SOB FIVE-LIKE 1"/>
    <property type="match status" value="1"/>
</dbReference>
<feature type="compositionally biased region" description="Polar residues" evidence="7">
    <location>
        <begin position="134"/>
        <end position="143"/>
    </location>
</feature>
<sequence length="310" mass="34448">MRRNVLEIWGISYMCKIRLSSVEAKSREGHTYGTEKGSDGEEIIESGLQVTTKRMDASKGLCAYTKLRLAEASEDIKILVGFQGDLEIPHSPFLLKPLSPLFIGLSFSSFHPVPLAAVMDSSQVLGDEAEECSSSESGWTTYIASPDHHHEVDDDENDKEKTDKTDNDDDGDDDDNDHDSMASDASSGHPTHPQLTCESSKGSHGSMTQYKHAEDEPPSKSPSGKQPCKRVGRKRDEKTKVDINQEWVLDSNSESCSHVQSGPKEHLQQLLKKNVLLKLVTRREKLLDFHPVVVLVKLLDLLPTWGLRAE</sequence>
<feature type="compositionally biased region" description="Polar residues" evidence="7">
    <location>
        <begin position="183"/>
        <end position="209"/>
    </location>
</feature>
<dbReference type="GO" id="GO:0009736">
    <property type="term" value="P:cytokinin-activated signaling pathway"/>
    <property type="evidence" value="ECO:0007669"/>
    <property type="project" value="UniProtKB-KW"/>
</dbReference>
<name>A0A438JBL4_VITVI</name>
<evidence type="ECO:0000256" key="7">
    <source>
        <dbReference type="SAM" id="MobiDB-lite"/>
    </source>
</evidence>
<gene>
    <name evidence="8" type="ORF">CK203_027427</name>
</gene>